<keyword evidence="4" id="KW-0735">Signal-anchor</keyword>
<name>A0A2P6Q9N7_ROSCH</name>
<dbReference type="GO" id="GO:0016020">
    <property type="term" value="C:membrane"/>
    <property type="evidence" value="ECO:0007669"/>
    <property type="project" value="UniProtKB-SubCell"/>
</dbReference>
<dbReference type="Proteomes" id="UP000238479">
    <property type="component" value="Chromosome 5"/>
</dbReference>
<comment type="similarity">
    <text evidence="2">Belongs to the PC-esterase family. TBL subfamily.</text>
</comment>
<evidence type="ECO:0000259" key="8">
    <source>
        <dbReference type="Pfam" id="PF14416"/>
    </source>
</evidence>
<feature type="domain" description="Trichome birefringence-like C-terminal" evidence="7">
    <location>
        <begin position="104"/>
        <end position="371"/>
    </location>
</feature>
<dbReference type="PANTHER" id="PTHR32285:SF206">
    <property type="entry name" value="PROTEIN TRICHOME BIREFRINGENCE-LIKE 37"/>
    <property type="match status" value="1"/>
</dbReference>
<protein>
    <submittedName>
        <fullName evidence="9">Putative PMR5 domain, PC-Esterase</fullName>
    </submittedName>
</protein>
<evidence type="ECO:0000259" key="7">
    <source>
        <dbReference type="Pfam" id="PF13839"/>
    </source>
</evidence>
<organism evidence="9 10">
    <name type="scientific">Rosa chinensis</name>
    <name type="common">China rose</name>
    <dbReference type="NCBI Taxonomy" id="74649"/>
    <lineage>
        <taxon>Eukaryota</taxon>
        <taxon>Viridiplantae</taxon>
        <taxon>Streptophyta</taxon>
        <taxon>Embryophyta</taxon>
        <taxon>Tracheophyta</taxon>
        <taxon>Spermatophyta</taxon>
        <taxon>Magnoliopsida</taxon>
        <taxon>eudicotyledons</taxon>
        <taxon>Gunneridae</taxon>
        <taxon>Pentapetalae</taxon>
        <taxon>rosids</taxon>
        <taxon>fabids</taxon>
        <taxon>Rosales</taxon>
        <taxon>Rosaceae</taxon>
        <taxon>Rosoideae</taxon>
        <taxon>Rosoideae incertae sedis</taxon>
        <taxon>Rosa</taxon>
    </lineage>
</organism>
<dbReference type="InterPro" id="IPR025846">
    <property type="entry name" value="TBL_N"/>
</dbReference>
<dbReference type="OMA" id="PPEVMIV"/>
<dbReference type="InterPro" id="IPR026057">
    <property type="entry name" value="TBL_C"/>
</dbReference>
<evidence type="ECO:0000256" key="5">
    <source>
        <dbReference type="ARBA" id="ARBA00022989"/>
    </source>
</evidence>
<proteinExistence type="inferred from homology"/>
<evidence type="ECO:0000256" key="6">
    <source>
        <dbReference type="ARBA" id="ARBA00023136"/>
    </source>
</evidence>
<dbReference type="OrthoDB" id="630188at2759"/>
<keyword evidence="3" id="KW-0812">Transmembrane</keyword>
<evidence type="ECO:0000256" key="4">
    <source>
        <dbReference type="ARBA" id="ARBA00022968"/>
    </source>
</evidence>
<dbReference type="Pfam" id="PF13839">
    <property type="entry name" value="PC-Esterase"/>
    <property type="match status" value="1"/>
</dbReference>
<comment type="subcellular location">
    <subcellularLocation>
        <location evidence="1">Membrane</location>
        <topology evidence="1">Single-pass membrane protein</topology>
    </subcellularLocation>
</comment>
<feature type="domain" description="Trichome birefringence-like N-terminal" evidence="8">
    <location>
        <begin position="52"/>
        <end position="102"/>
    </location>
</feature>
<comment type="caution">
    <text evidence="9">The sequence shown here is derived from an EMBL/GenBank/DDBJ whole genome shotgun (WGS) entry which is preliminary data.</text>
</comment>
<dbReference type="InterPro" id="IPR029962">
    <property type="entry name" value="TBL"/>
</dbReference>
<dbReference type="PANTHER" id="PTHR32285">
    <property type="entry name" value="PROTEIN TRICHOME BIREFRINGENCE-LIKE 9-RELATED"/>
    <property type="match status" value="1"/>
</dbReference>
<evidence type="ECO:0000256" key="2">
    <source>
        <dbReference type="ARBA" id="ARBA00007727"/>
    </source>
</evidence>
<evidence type="ECO:0000256" key="1">
    <source>
        <dbReference type="ARBA" id="ARBA00004167"/>
    </source>
</evidence>
<dbReference type="Pfam" id="PF14416">
    <property type="entry name" value="PMR5N"/>
    <property type="match status" value="1"/>
</dbReference>
<accession>A0A2P6Q9N7</accession>
<evidence type="ECO:0000313" key="10">
    <source>
        <dbReference type="Proteomes" id="UP000238479"/>
    </source>
</evidence>
<keyword evidence="10" id="KW-1185">Reference proteome</keyword>
<dbReference type="GO" id="GO:0016413">
    <property type="term" value="F:O-acetyltransferase activity"/>
    <property type="evidence" value="ECO:0007669"/>
    <property type="project" value="InterPro"/>
</dbReference>
<keyword evidence="5" id="KW-1133">Transmembrane helix</keyword>
<reference evidence="9 10" key="1">
    <citation type="journal article" date="2018" name="Nat. Genet.">
        <title>The Rosa genome provides new insights in the design of modern roses.</title>
        <authorList>
            <person name="Bendahmane M."/>
        </authorList>
    </citation>
    <scope>NUCLEOTIDE SEQUENCE [LARGE SCALE GENOMIC DNA]</scope>
    <source>
        <strain evidence="10">cv. Old Blush</strain>
    </source>
</reference>
<dbReference type="AlphaFoldDB" id="A0A2P6Q9N7"/>
<gene>
    <name evidence="9" type="ORF">RchiOBHm_Chr5g0029601</name>
</gene>
<evidence type="ECO:0000313" key="9">
    <source>
        <dbReference type="EMBL" id="PRQ30898.1"/>
    </source>
</evidence>
<dbReference type="GO" id="GO:0005794">
    <property type="term" value="C:Golgi apparatus"/>
    <property type="evidence" value="ECO:0007669"/>
    <property type="project" value="TreeGrafter"/>
</dbReference>
<keyword evidence="6" id="KW-0472">Membrane</keyword>
<evidence type="ECO:0000256" key="3">
    <source>
        <dbReference type="ARBA" id="ARBA00022692"/>
    </source>
</evidence>
<dbReference type="EMBL" id="PDCK01000043">
    <property type="protein sequence ID" value="PRQ30898.1"/>
    <property type="molecule type" value="Genomic_DNA"/>
</dbReference>
<sequence>MGKVLHGFGLFACIAVLLALCLLLILHDGKYCCGRVQKKQVNESQSIGGSSNLFEGSWVHDDTYPLYDTFSSCPFVEKEFDCRKNGRPDSQYLKLRWKPDTCALPRFNGMDMLRRLKGKKILFVGDSLILNQWQSLTCMLHSAVPKTNYTLTRKGDLSTFSLPEFEVSIMMSRNAFLVDLVKTRTGGSMVLKLDSIENGNAWKGYDMLIFNTWHWWLHKGSKQPWDYIVSGGKIRQDMDRLAAFREGLTTWSKWVDSNVDAKTTKVFFQGISPSHYNGKEWNDTDSATCSGQTQPISGSTYPGGSPPATTVVNQVLAKMSSPATLLDITLLSQLRKDGHPSVYGFGGKAGNDCSHWCLSGVPDTWNELLYATLVTTDQRS</sequence>
<dbReference type="Gramene" id="PRQ30898">
    <property type="protein sequence ID" value="PRQ30898"/>
    <property type="gene ID" value="RchiOBHm_Chr5g0029601"/>
</dbReference>